<feature type="compositionally biased region" description="Polar residues" evidence="8">
    <location>
        <begin position="650"/>
        <end position="660"/>
    </location>
</feature>
<comment type="subunit">
    <text evidence="3">Interacts with microtubules.</text>
</comment>
<dbReference type="InterPro" id="IPR034085">
    <property type="entry name" value="TOG"/>
</dbReference>
<keyword evidence="4" id="KW-0132">Cell division</keyword>
<dbReference type="InterPro" id="IPR011989">
    <property type="entry name" value="ARM-like"/>
</dbReference>
<dbReference type="GO" id="GO:1990023">
    <property type="term" value="C:mitotic spindle midzone"/>
    <property type="evidence" value="ECO:0007669"/>
    <property type="project" value="TreeGrafter"/>
</dbReference>
<feature type="region of interest" description="Disordered" evidence="8">
    <location>
        <begin position="765"/>
        <end position="787"/>
    </location>
</feature>
<evidence type="ECO:0000256" key="6">
    <source>
        <dbReference type="ARBA" id="ARBA00022776"/>
    </source>
</evidence>
<feature type="compositionally biased region" description="Basic and acidic residues" evidence="8">
    <location>
        <begin position="495"/>
        <end position="504"/>
    </location>
</feature>
<feature type="compositionally biased region" description="Polar residues" evidence="8">
    <location>
        <begin position="686"/>
        <end position="704"/>
    </location>
</feature>
<reference evidence="10" key="1">
    <citation type="journal article" date="2020" name="Stud. Mycol.">
        <title>101 Dothideomycetes genomes: a test case for predicting lifestyles and emergence of pathogens.</title>
        <authorList>
            <person name="Haridas S."/>
            <person name="Albert R."/>
            <person name="Binder M."/>
            <person name="Bloem J."/>
            <person name="Labutti K."/>
            <person name="Salamov A."/>
            <person name="Andreopoulos B."/>
            <person name="Baker S."/>
            <person name="Barry K."/>
            <person name="Bills G."/>
            <person name="Bluhm B."/>
            <person name="Cannon C."/>
            <person name="Castanera R."/>
            <person name="Culley D."/>
            <person name="Daum C."/>
            <person name="Ezra D."/>
            <person name="Gonzalez J."/>
            <person name="Henrissat B."/>
            <person name="Kuo A."/>
            <person name="Liang C."/>
            <person name="Lipzen A."/>
            <person name="Lutzoni F."/>
            <person name="Magnuson J."/>
            <person name="Mondo S."/>
            <person name="Nolan M."/>
            <person name="Ohm R."/>
            <person name="Pangilinan J."/>
            <person name="Park H.-J."/>
            <person name="Ramirez L."/>
            <person name="Alfaro M."/>
            <person name="Sun H."/>
            <person name="Tritt A."/>
            <person name="Yoshinaga Y."/>
            <person name="Zwiers L.-H."/>
            <person name="Turgeon B."/>
            <person name="Goodwin S."/>
            <person name="Spatafora J."/>
            <person name="Crous P."/>
            <person name="Grigoriev I."/>
        </authorList>
    </citation>
    <scope>NUCLEOTIDE SEQUENCE</scope>
    <source>
        <strain evidence="10">CBS 113979</strain>
    </source>
</reference>
<dbReference type="OrthoDB" id="46159at2759"/>
<evidence type="ECO:0000256" key="2">
    <source>
        <dbReference type="ARBA" id="ARBA00009549"/>
    </source>
</evidence>
<comment type="similarity">
    <text evidence="2">Belongs to the CLASP family.</text>
</comment>
<sequence length="1162" mass="126348">MEDQAATLLATLKRSSVSVDAKQKLFAQLKSDIKHTRVPEAAQAPIFECLRLSISSQAPPPLIVTGFATLGHLIKRLSLQDQGAVVAAHAKNLLPILLDRLNDPKDSLRAASSLALADFWPYTPEQVERVIRDGAMGSTHVRAKEMAMRWVVKMNKGGDFHFRSFVPHLVACLEDADAGVRETAKAACVELFRKAPDGAKADLKKQMNALSVRKTIQDHIISQLQPNIAEPDFKASTISLPPMSDASMRDSVMSDVAPPAEAVPMDPLYVHTQRELEEIFRDMAPFFEGKETEQNWSNRDKSVLKLRRLLKGNAPAEFHVPFLVGIKGLMDGILKVANSLRTTMSTNGCQMIRELAGTLGPAMDPMSEIPLQSFIKMTAATKTIASQNGNATVEAMMSNLSYSARLMQHVWASIQDKNVQTRTYAAGWLKILIKKHPKSQFDHAGGLELLDKCIKKGLADANPKVREGTRATYWTFARSWPEKAEAIMESLDPKSKGLLEKDPHNPNASMASSMSSSVGPAGRLRPGAAPSRSSLRDTIKAQQQRLKAAKEQPDRPASAMSIMTPAKQPSTTSLRTARPPSAMASSTMSSRNAAAGLNASGGGLMSAPLRRPRREGPPRPATAAGTYGSSKSTANATPTASPANSPRSTRVPTTANSRSKTPVPKSRLPISPANRARSKSRADQLANRQSPYVDARNSSTSSTPTKDETMTMVVPFVRAESDEPAQDSARGKRAGMAKTLSVDSGMPVVTDDDNFTMVMLPPSMPKTPSSEHVSPQKSSIPQVGPLPTPEEDIFNTPLAHSRSPMIRSPLRSPVALIPQPKDTDADEIVIHEDSALSDELLPSQGAEVTKPVLEELPINERRPSSRIESGAEEDLRREFLQNGNHSPRRAPKTPNGNLNGDSAAEAMRSRKLLASGIDRIRGKNLEAHGFRRLQDIVRSGYGPEVWGESQFGELLLALLDHLEAPAEDFKVSNPSKVVGLKSQGLGTIRAMLERRDAAAYLANVVCAVINARRLFQGQEYVVSELEKVAEDVTRTERGSGCVDAILDLLDSEALHPKSTTMALTTLGQLLSTSFQPGRRDGSPARAAPLSQERTEHLGKLAVKYFNDPEPDVRRADTEFCLALHDKLAKERDGEKVFWNAVGDAADGSKNMIAYYVARRARA</sequence>
<keyword evidence="6" id="KW-0498">Mitosis</keyword>
<dbReference type="PANTHER" id="PTHR21567:SF9">
    <property type="entry name" value="CLIP-ASSOCIATING PROTEIN"/>
    <property type="match status" value="1"/>
</dbReference>
<evidence type="ECO:0000256" key="4">
    <source>
        <dbReference type="ARBA" id="ARBA00022618"/>
    </source>
</evidence>
<evidence type="ECO:0000256" key="1">
    <source>
        <dbReference type="ARBA" id="ARBA00004186"/>
    </source>
</evidence>
<dbReference type="AlphaFoldDB" id="A0A6G1HGY8"/>
<feature type="domain" description="TOG" evidence="9">
    <location>
        <begin position="1"/>
        <end position="230"/>
    </location>
</feature>
<comment type="function">
    <text evidence="7">Microtubule binding protein that promotes the stabilization of dynamic microtubules. Required for mitotic spindle formation.</text>
</comment>
<accession>A0A6G1HGY8</accession>
<keyword evidence="5" id="KW-0493">Microtubule</keyword>
<dbReference type="GO" id="GO:0051301">
    <property type="term" value="P:cell division"/>
    <property type="evidence" value="ECO:0007669"/>
    <property type="project" value="UniProtKB-KW"/>
</dbReference>
<feature type="region of interest" description="Disordered" evidence="8">
    <location>
        <begin position="495"/>
        <end position="709"/>
    </location>
</feature>
<name>A0A6G1HGY8_9PEZI</name>
<organism evidence="10 11">
    <name type="scientific">Aulographum hederae CBS 113979</name>
    <dbReference type="NCBI Taxonomy" id="1176131"/>
    <lineage>
        <taxon>Eukaryota</taxon>
        <taxon>Fungi</taxon>
        <taxon>Dikarya</taxon>
        <taxon>Ascomycota</taxon>
        <taxon>Pezizomycotina</taxon>
        <taxon>Dothideomycetes</taxon>
        <taxon>Pleosporomycetidae</taxon>
        <taxon>Aulographales</taxon>
        <taxon>Aulographaceae</taxon>
    </lineage>
</organism>
<keyword evidence="11" id="KW-1185">Reference proteome</keyword>
<feature type="compositionally biased region" description="Polar residues" evidence="8">
    <location>
        <begin position="766"/>
        <end position="781"/>
    </location>
</feature>
<dbReference type="InterPro" id="IPR024395">
    <property type="entry name" value="CLASP_N_dom"/>
</dbReference>
<evidence type="ECO:0000256" key="3">
    <source>
        <dbReference type="ARBA" id="ARBA00011375"/>
    </source>
</evidence>
<dbReference type="Pfam" id="PF12348">
    <property type="entry name" value="CLASP_N"/>
    <property type="match status" value="2"/>
</dbReference>
<dbReference type="GO" id="GO:0008017">
    <property type="term" value="F:microtubule binding"/>
    <property type="evidence" value="ECO:0007669"/>
    <property type="project" value="TreeGrafter"/>
</dbReference>
<evidence type="ECO:0000256" key="7">
    <source>
        <dbReference type="ARBA" id="ARBA00024889"/>
    </source>
</evidence>
<dbReference type="GO" id="GO:0005881">
    <property type="term" value="C:cytoplasmic microtubule"/>
    <property type="evidence" value="ECO:0007669"/>
    <property type="project" value="TreeGrafter"/>
</dbReference>
<keyword evidence="6" id="KW-0131">Cell cycle</keyword>
<dbReference type="GO" id="GO:0005876">
    <property type="term" value="C:spindle microtubule"/>
    <property type="evidence" value="ECO:0007669"/>
    <property type="project" value="TreeGrafter"/>
</dbReference>
<dbReference type="GO" id="GO:0005815">
    <property type="term" value="C:microtubule organizing center"/>
    <property type="evidence" value="ECO:0007669"/>
    <property type="project" value="TreeGrafter"/>
</dbReference>
<dbReference type="GO" id="GO:0060172">
    <property type="term" value="P:astral microtubule depolymerization"/>
    <property type="evidence" value="ECO:0007669"/>
    <property type="project" value="TreeGrafter"/>
</dbReference>
<gene>
    <name evidence="10" type="ORF">K402DRAFT_366641</name>
</gene>
<dbReference type="EMBL" id="ML977137">
    <property type="protein sequence ID" value="KAF1992443.1"/>
    <property type="molecule type" value="Genomic_DNA"/>
</dbReference>
<feature type="compositionally biased region" description="Low complexity" evidence="8">
    <location>
        <begin position="508"/>
        <end position="517"/>
    </location>
</feature>
<dbReference type="SMART" id="SM01349">
    <property type="entry name" value="TOG"/>
    <property type="match status" value="2"/>
</dbReference>
<evidence type="ECO:0000256" key="5">
    <source>
        <dbReference type="ARBA" id="ARBA00022701"/>
    </source>
</evidence>
<feature type="compositionally biased region" description="Low complexity" evidence="8">
    <location>
        <begin position="621"/>
        <end position="649"/>
    </location>
</feature>
<evidence type="ECO:0000313" key="11">
    <source>
        <dbReference type="Proteomes" id="UP000800041"/>
    </source>
</evidence>
<comment type="subcellular location">
    <subcellularLocation>
        <location evidence="1">Cytoplasm</location>
        <location evidence="1">Cytoskeleton</location>
        <location evidence="1">Spindle</location>
    </subcellularLocation>
</comment>
<evidence type="ECO:0000259" key="9">
    <source>
        <dbReference type="SMART" id="SM01349"/>
    </source>
</evidence>
<dbReference type="SUPFAM" id="SSF48371">
    <property type="entry name" value="ARM repeat"/>
    <property type="match status" value="1"/>
</dbReference>
<dbReference type="PANTHER" id="PTHR21567">
    <property type="entry name" value="CLASP"/>
    <property type="match status" value="1"/>
</dbReference>
<dbReference type="Gene3D" id="1.25.10.10">
    <property type="entry name" value="Leucine-rich Repeat Variant"/>
    <property type="match status" value="2"/>
</dbReference>
<proteinExistence type="inferred from homology"/>
<evidence type="ECO:0000313" key="10">
    <source>
        <dbReference type="EMBL" id="KAF1992443.1"/>
    </source>
</evidence>
<feature type="region of interest" description="Disordered" evidence="8">
    <location>
        <begin position="881"/>
        <end position="902"/>
    </location>
</feature>
<evidence type="ECO:0000256" key="8">
    <source>
        <dbReference type="SAM" id="MobiDB-lite"/>
    </source>
</evidence>
<dbReference type="GO" id="GO:0090307">
    <property type="term" value="P:mitotic spindle assembly"/>
    <property type="evidence" value="ECO:0007669"/>
    <property type="project" value="TreeGrafter"/>
</dbReference>
<protein>
    <recommendedName>
        <fullName evidence="9">TOG domain-containing protein</fullName>
    </recommendedName>
</protein>
<feature type="compositionally biased region" description="Low complexity" evidence="8">
    <location>
        <begin position="576"/>
        <end position="598"/>
    </location>
</feature>
<dbReference type="InterPro" id="IPR016024">
    <property type="entry name" value="ARM-type_fold"/>
</dbReference>
<feature type="domain" description="TOG" evidence="9">
    <location>
        <begin position="275"/>
        <end position="510"/>
    </location>
</feature>
<dbReference type="Proteomes" id="UP000800041">
    <property type="component" value="Unassembled WGS sequence"/>
</dbReference>